<dbReference type="EMBL" id="LT629799">
    <property type="protein sequence ID" value="SDU88060.1"/>
    <property type="molecule type" value="Genomic_DNA"/>
</dbReference>
<keyword evidence="1" id="KW-1133">Transmembrane helix</keyword>
<accession>A0A1H2M490</accession>
<evidence type="ECO:0000313" key="2">
    <source>
        <dbReference type="EMBL" id="SDU88060.1"/>
    </source>
</evidence>
<dbReference type="OrthoDB" id="4963037at2"/>
<evidence type="ECO:0000313" key="3">
    <source>
        <dbReference type="Proteomes" id="UP000198825"/>
    </source>
</evidence>
<dbReference type="RefSeq" id="WP_157719859.1">
    <property type="nucleotide sequence ID" value="NZ_LT629799.1"/>
</dbReference>
<organism evidence="2 3">
    <name type="scientific">Microlunatus sagamiharensis</name>
    <dbReference type="NCBI Taxonomy" id="546874"/>
    <lineage>
        <taxon>Bacteria</taxon>
        <taxon>Bacillati</taxon>
        <taxon>Actinomycetota</taxon>
        <taxon>Actinomycetes</taxon>
        <taxon>Propionibacteriales</taxon>
        <taxon>Propionibacteriaceae</taxon>
        <taxon>Microlunatus</taxon>
    </lineage>
</organism>
<keyword evidence="1" id="KW-0472">Membrane</keyword>
<keyword evidence="3" id="KW-1185">Reference proteome</keyword>
<feature type="transmembrane region" description="Helical" evidence="1">
    <location>
        <begin position="15"/>
        <end position="37"/>
    </location>
</feature>
<reference evidence="3" key="1">
    <citation type="submission" date="2016-10" db="EMBL/GenBank/DDBJ databases">
        <authorList>
            <person name="Varghese N."/>
            <person name="Submissions S."/>
        </authorList>
    </citation>
    <scope>NUCLEOTIDE SEQUENCE [LARGE SCALE GENOMIC DNA]</scope>
    <source>
        <strain evidence="3">DSM 21743</strain>
    </source>
</reference>
<sequence>MCEELLGVKGALGSLGLALLIFGLAPGMVLSLILCLLPRDDPRRQELHAELYAVPRWERPFWVFDQLEVALRQGVFPEVSWFFEFWGGRLIWSRSKIQSGLAIHKEHPDTFWVPDAQTKANLGPGDLVKLSWAITRPRKGGPGGERMWVKITYREGENFVGALDNWPIYVYLRPDETVRFHADDIIDYVLFDEYGEQDDGVEAA</sequence>
<proteinExistence type="predicted"/>
<dbReference type="STRING" id="546874.SAMN04488544_1377"/>
<protein>
    <recommendedName>
        <fullName evidence="4">DUF2314 domain-containing protein</fullName>
    </recommendedName>
</protein>
<keyword evidence="1" id="KW-0812">Transmembrane</keyword>
<evidence type="ECO:0000256" key="1">
    <source>
        <dbReference type="SAM" id="Phobius"/>
    </source>
</evidence>
<evidence type="ECO:0008006" key="4">
    <source>
        <dbReference type="Google" id="ProtNLM"/>
    </source>
</evidence>
<gene>
    <name evidence="2" type="ORF">SAMN04488544_1377</name>
</gene>
<name>A0A1H2M490_9ACTN</name>
<dbReference type="AlphaFoldDB" id="A0A1H2M490"/>
<dbReference type="Proteomes" id="UP000198825">
    <property type="component" value="Chromosome I"/>
</dbReference>